<dbReference type="PANTHER" id="PTHR30592:SF4">
    <property type="entry name" value="SULFUR CARRIER PROTEIN FDHD"/>
    <property type="match status" value="1"/>
</dbReference>
<dbReference type="GO" id="GO:0016783">
    <property type="term" value="F:sulfurtransferase activity"/>
    <property type="evidence" value="ECO:0007669"/>
    <property type="project" value="InterPro"/>
</dbReference>
<accession>A0A2S9KHU1</accession>
<protein>
    <recommendedName>
        <fullName evidence="1">Sulfur carrier protein FdhD</fullName>
    </recommendedName>
</protein>
<sequence length="369" mass="41155">MATRPAWPPRTRPRITSRPIPRRPSRRQRPPAPTPVRSSLPHRQLPRLRPARARPQLQPPAQRLYPPHLPHRRPRPVPRSPELTQAVAPQTCQVTVHDEYGQPREIAIPAERDLTIYVDKRELVTLMTLGAHPEWLVLGYLRNQRLLRSVDEIESITVDWEVGAAAVKTRHGISAIEDRTARRVVTTGCGQGSVFGGLMDEVDRIELPPEARLRQSDLYAIVRQIRQQDSVYKRSGSVHGCALFRGPELLLFVEDVGRHNAVDTIAGWMWLQDPAAMQGADKAFYTTGRLTSEMVIKSAQMGIPVVVSRSGTTQMGLAVAEQVGLCAIGRATNERFLCFSHPQRLLRDVEPGIEPARAAPTARLAALPA</sequence>
<feature type="compositionally biased region" description="Basic residues" evidence="2">
    <location>
        <begin position="11"/>
        <end position="29"/>
    </location>
</feature>
<dbReference type="GO" id="GO:0006777">
    <property type="term" value="P:Mo-molybdopterin cofactor biosynthetic process"/>
    <property type="evidence" value="ECO:0007669"/>
    <property type="project" value="UniProtKB-UniRule"/>
</dbReference>
<keyword evidence="3" id="KW-0808">Transferase</keyword>
<keyword evidence="1" id="KW-0963">Cytoplasm</keyword>
<dbReference type="AlphaFoldDB" id="A0A2S9KHU1"/>
<comment type="subcellular location">
    <subcellularLocation>
        <location evidence="1">Cytoplasm</location>
    </subcellularLocation>
</comment>
<evidence type="ECO:0000313" key="4">
    <source>
        <dbReference type="Proteomes" id="UP000238326"/>
    </source>
</evidence>
<dbReference type="Gene3D" id="3.40.140.10">
    <property type="entry name" value="Cytidine Deaminase, domain 2"/>
    <property type="match status" value="1"/>
</dbReference>
<dbReference type="Gene3D" id="3.10.20.10">
    <property type="match status" value="1"/>
</dbReference>
<feature type="region of interest" description="Disordered" evidence="2">
    <location>
        <begin position="1"/>
        <end position="86"/>
    </location>
</feature>
<evidence type="ECO:0000313" key="3">
    <source>
        <dbReference type="EMBL" id="PRD69935.1"/>
    </source>
</evidence>
<comment type="caution">
    <text evidence="3">The sequence shown here is derived from an EMBL/GenBank/DDBJ whole genome shotgun (WGS) entry which is preliminary data.</text>
</comment>
<reference evidence="3 4" key="1">
    <citation type="submission" date="2018-03" db="EMBL/GenBank/DDBJ databases">
        <title>Comparative genomics illustrates the genes involved in a hyperalkaliphilic mechanisms of Serpentinomonas isolated from highly-alkaline calcium-rich serpentinized springs.</title>
        <authorList>
            <person name="Suzuki S."/>
            <person name="Ishii S."/>
            <person name="Walworth N."/>
            <person name="Bird L."/>
            <person name="Kuenen J.G."/>
            <person name="Nealson K.H."/>
        </authorList>
    </citation>
    <scope>NUCLEOTIDE SEQUENCE [LARGE SCALE GENOMIC DNA]</scope>
    <source>
        <strain evidence="3 4">83</strain>
    </source>
</reference>
<dbReference type="Pfam" id="PF02634">
    <property type="entry name" value="FdhD-NarQ"/>
    <property type="match status" value="1"/>
</dbReference>
<dbReference type="InterPro" id="IPR003786">
    <property type="entry name" value="FdhD"/>
</dbReference>
<dbReference type="OrthoDB" id="3197277at2"/>
<keyword evidence="4" id="KW-1185">Reference proteome</keyword>
<organism evidence="3 4">
    <name type="scientific">Malikia spinosa</name>
    <dbReference type="NCBI Taxonomy" id="86180"/>
    <lineage>
        <taxon>Bacteria</taxon>
        <taxon>Pseudomonadati</taxon>
        <taxon>Pseudomonadota</taxon>
        <taxon>Betaproteobacteria</taxon>
        <taxon>Burkholderiales</taxon>
        <taxon>Comamonadaceae</taxon>
        <taxon>Malikia</taxon>
    </lineage>
</organism>
<evidence type="ECO:0000256" key="2">
    <source>
        <dbReference type="SAM" id="MobiDB-lite"/>
    </source>
</evidence>
<feature type="compositionally biased region" description="Pro residues" evidence="2">
    <location>
        <begin position="1"/>
        <end position="10"/>
    </location>
</feature>
<gene>
    <name evidence="1" type="primary">fdhD</name>
    <name evidence="3" type="ORF">C6P61_03375</name>
</gene>
<dbReference type="SUPFAM" id="SSF53927">
    <property type="entry name" value="Cytidine deaminase-like"/>
    <property type="match status" value="1"/>
</dbReference>
<proteinExistence type="inferred from homology"/>
<comment type="similarity">
    <text evidence="1">Belongs to the FdhD family.</text>
</comment>
<dbReference type="GO" id="GO:0005737">
    <property type="term" value="C:cytoplasm"/>
    <property type="evidence" value="ECO:0007669"/>
    <property type="project" value="UniProtKB-SubCell"/>
</dbReference>
<comment type="caution">
    <text evidence="1">Lacks conserved residue(s) required for the propagation of feature annotation.</text>
</comment>
<dbReference type="Proteomes" id="UP000238326">
    <property type="component" value="Unassembled WGS sequence"/>
</dbReference>
<dbReference type="EMBL" id="PVLR01000008">
    <property type="protein sequence ID" value="PRD69935.1"/>
    <property type="molecule type" value="Genomic_DNA"/>
</dbReference>
<name>A0A2S9KHU1_9BURK</name>
<comment type="function">
    <text evidence="1">Required for formate dehydrogenase (FDH) activity. Acts as a sulfur carrier protein that transfers sulfur from IscS to the molybdenum cofactor prior to its insertion into FDH.</text>
</comment>
<keyword evidence="1" id="KW-0501">Molybdenum cofactor biosynthesis</keyword>
<evidence type="ECO:0000256" key="1">
    <source>
        <dbReference type="HAMAP-Rule" id="MF_00187"/>
    </source>
</evidence>
<feature type="compositionally biased region" description="Low complexity" evidence="2">
    <location>
        <begin position="53"/>
        <end position="66"/>
    </location>
</feature>
<dbReference type="InterPro" id="IPR016193">
    <property type="entry name" value="Cytidine_deaminase-like"/>
</dbReference>
<feature type="active site" description="Cysteine persulfide intermediate" evidence="1">
    <location>
        <position position="189"/>
    </location>
</feature>
<dbReference type="HAMAP" id="MF_00187">
    <property type="entry name" value="FdhD"/>
    <property type="match status" value="1"/>
</dbReference>
<dbReference type="GO" id="GO:0097163">
    <property type="term" value="F:sulfur carrier activity"/>
    <property type="evidence" value="ECO:0007669"/>
    <property type="project" value="UniProtKB-UniRule"/>
</dbReference>
<dbReference type="PANTHER" id="PTHR30592">
    <property type="entry name" value="FORMATE DEHYDROGENASE"/>
    <property type="match status" value="1"/>
</dbReference>